<keyword evidence="2" id="KW-1185">Reference proteome</keyword>
<proteinExistence type="predicted"/>
<reference evidence="1 2" key="1">
    <citation type="journal article" date="2013" name="BMC Genomics">
        <title>Comparison of the complete genome sequence of two closely related isolates of 'Candidatus Phytoplasma australiense' reveals genome plasticity.</title>
        <authorList>
            <person name="Andersen M.T."/>
            <person name="Liefting L.W."/>
            <person name="Havukkala I."/>
            <person name="Beever R.E."/>
        </authorList>
    </citation>
    <scope>NUCLEOTIDE SEQUENCE [LARGE SCALE GENOMIC DNA]</scope>
    <source>
        <strain evidence="1 2">NZSb11</strain>
    </source>
</reference>
<dbReference type="AlphaFoldDB" id="R4S0W4"/>
<dbReference type="EMBL" id="CP002548">
    <property type="protein sequence ID" value="AGL90403.1"/>
    <property type="molecule type" value="Genomic_DNA"/>
</dbReference>
<name>R4S0W4_PHYAS</name>
<gene>
    <name evidence="1" type="ORF">SLY_0483</name>
</gene>
<sequence length="32" mass="3521">MNGLQIDHKTTNKTKVATKMKLSAIFSNVSIT</sequence>
<dbReference type="HOGENOM" id="CLU_3391630_0_0_14"/>
<organism evidence="1 2">
    <name type="scientific">Strawberry lethal yellows phytoplasma (CPA) str. NZSb11</name>
    <dbReference type="NCBI Taxonomy" id="980422"/>
    <lineage>
        <taxon>Bacteria</taxon>
        <taxon>Bacillati</taxon>
        <taxon>Mycoplasmatota</taxon>
        <taxon>Mollicutes</taxon>
        <taxon>Acholeplasmatales</taxon>
        <taxon>Acholeplasmataceae</taxon>
        <taxon>Candidatus Phytoplasma</taxon>
        <taxon>16SrXII (Stolbur group)</taxon>
    </lineage>
</organism>
<dbReference type="Proteomes" id="UP000013941">
    <property type="component" value="Chromosome"/>
</dbReference>
<protein>
    <submittedName>
        <fullName evidence="1">Uncharacterized protein</fullName>
    </submittedName>
</protein>
<dbReference type="KEGG" id="nzs:SLY_0483"/>
<evidence type="ECO:0000313" key="2">
    <source>
        <dbReference type="Proteomes" id="UP000013941"/>
    </source>
</evidence>
<accession>R4S0W4</accession>
<evidence type="ECO:0000313" key="1">
    <source>
        <dbReference type="EMBL" id="AGL90403.1"/>
    </source>
</evidence>